<protein>
    <submittedName>
        <fullName evidence="1">Uncharacterized protein</fullName>
    </submittedName>
</protein>
<dbReference type="Proteomes" id="UP001597405">
    <property type="component" value="Unassembled WGS sequence"/>
</dbReference>
<evidence type="ECO:0000313" key="1">
    <source>
        <dbReference type="EMBL" id="MFD1982453.1"/>
    </source>
</evidence>
<reference evidence="2" key="1">
    <citation type="journal article" date="2019" name="Int. J. Syst. Evol. Microbiol.">
        <title>The Global Catalogue of Microorganisms (GCM) 10K type strain sequencing project: providing services to taxonomists for standard genome sequencing and annotation.</title>
        <authorList>
            <consortium name="The Broad Institute Genomics Platform"/>
            <consortium name="The Broad Institute Genome Sequencing Center for Infectious Disease"/>
            <person name="Wu L."/>
            <person name="Ma J."/>
        </authorList>
    </citation>
    <scope>NUCLEOTIDE SEQUENCE [LARGE SCALE GENOMIC DNA]</scope>
    <source>
        <strain evidence="2">CGMCC 1.16225</strain>
    </source>
</reference>
<evidence type="ECO:0000313" key="2">
    <source>
        <dbReference type="Proteomes" id="UP001597405"/>
    </source>
</evidence>
<sequence length="41" mass="4801">MDHVPFRDQALLFSTIYWANRAKYDAALAVQRASQHARRPE</sequence>
<comment type="caution">
    <text evidence="1">The sequence shown here is derived from an EMBL/GenBank/DDBJ whole genome shotgun (WGS) entry which is preliminary data.</text>
</comment>
<dbReference type="RefSeq" id="WP_379095257.1">
    <property type="nucleotide sequence ID" value="NZ_JBHUGZ010000004.1"/>
</dbReference>
<accession>A0ABW4U7F1</accession>
<proteinExistence type="predicted"/>
<organism evidence="1 2">
    <name type="scientific">Mesorhizobium newzealandense</name>
    <dbReference type="NCBI Taxonomy" id="1300302"/>
    <lineage>
        <taxon>Bacteria</taxon>
        <taxon>Pseudomonadati</taxon>
        <taxon>Pseudomonadota</taxon>
        <taxon>Alphaproteobacteria</taxon>
        <taxon>Hyphomicrobiales</taxon>
        <taxon>Phyllobacteriaceae</taxon>
        <taxon>Mesorhizobium</taxon>
    </lineage>
</organism>
<name>A0ABW4U7F1_9HYPH</name>
<keyword evidence="2" id="KW-1185">Reference proteome</keyword>
<dbReference type="EMBL" id="JBHUGZ010000004">
    <property type="protein sequence ID" value="MFD1982453.1"/>
    <property type="molecule type" value="Genomic_DNA"/>
</dbReference>
<gene>
    <name evidence="1" type="ORF">ACFSOZ_07100</name>
</gene>